<feature type="transmembrane region" description="Helical" evidence="3">
    <location>
        <begin position="59"/>
        <end position="80"/>
    </location>
</feature>
<dbReference type="PIRSF" id="PIRSF032126">
    <property type="entry name" value="F0F1_ATP_synthase_subunit_I"/>
    <property type="match status" value="1"/>
</dbReference>
<evidence type="ECO:0000256" key="3">
    <source>
        <dbReference type="SAM" id="Phobius"/>
    </source>
</evidence>
<dbReference type="RefSeq" id="WP_222876819.1">
    <property type="nucleotide sequence ID" value="NZ_AP023361.1"/>
</dbReference>
<protein>
    <recommendedName>
        <fullName evidence="1">ATP synthase protein I</fullName>
    </recommendedName>
</protein>
<dbReference type="KEGG" id="tso:IZ6_09030"/>
<dbReference type="GO" id="GO:0045259">
    <property type="term" value="C:proton-transporting ATP synthase complex"/>
    <property type="evidence" value="ECO:0007669"/>
    <property type="project" value="UniProtKB-UniRule"/>
</dbReference>
<keyword evidence="1" id="KW-0406">Ion transport</keyword>
<keyword evidence="5" id="KW-1185">Reference proteome</keyword>
<feature type="compositionally biased region" description="Basic and acidic residues" evidence="2">
    <location>
        <begin position="1"/>
        <end position="12"/>
    </location>
</feature>
<proteinExistence type="inferred from homology"/>
<dbReference type="AlphaFoldDB" id="A0A6S6QUK1"/>
<comment type="function">
    <text evidence="1">A possible function for this protein is to guide the assembly of the membrane sector of the ATPase enzyme complex.</text>
</comment>
<feature type="compositionally biased region" description="Basic and acidic residues" evidence="2">
    <location>
        <begin position="33"/>
        <end position="47"/>
    </location>
</feature>
<keyword evidence="1 3" id="KW-0472">Membrane</keyword>
<comment type="similarity">
    <text evidence="1">Belongs to the bacterial AtpI family.</text>
</comment>
<dbReference type="InterPro" id="IPR032820">
    <property type="entry name" value="ATPase_put"/>
</dbReference>
<evidence type="ECO:0000313" key="5">
    <source>
        <dbReference type="Proteomes" id="UP000515317"/>
    </source>
</evidence>
<organism evidence="4 5">
    <name type="scientific">Terrihabitans soli</name>
    <dbReference type="NCBI Taxonomy" id="708113"/>
    <lineage>
        <taxon>Bacteria</taxon>
        <taxon>Pseudomonadati</taxon>
        <taxon>Pseudomonadota</taxon>
        <taxon>Alphaproteobacteria</taxon>
        <taxon>Hyphomicrobiales</taxon>
        <taxon>Terrihabitans</taxon>
    </lineage>
</organism>
<keyword evidence="3" id="KW-0812">Transmembrane</keyword>
<evidence type="ECO:0000256" key="1">
    <source>
        <dbReference type="PIRNR" id="PIRNR032126"/>
    </source>
</evidence>
<keyword evidence="1" id="KW-0813">Transport</keyword>
<reference evidence="4 5" key="1">
    <citation type="submission" date="2020-08" db="EMBL/GenBank/DDBJ databases">
        <title>Genome sequence of Rhizobiales bacterium strain IZ6.</title>
        <authorList>
            <person name="Nakai R."/>
            <person name="Naganuma T."/>
        </authorList>
    </citation>
    <scope>NUCLEOTIDE SEQUENCE [LARGE SCALE GENOMIC DNA]</scope>
    <source>
        <strain evidence="4 5">IZ6</strain>
    </source>
</reference>
<dbReference type="Pfam" id="PF09527">
    <property type="entry name" value="ATPase_gene1"/>
    <property type="match status" value="1"/>
</dbReference>
<keyword evidence="3" id="KW-1133">Transmembrane helix</keyword>
<gene>
    <name evidence="4" type="ORF">IZ6_09030</name>
</gene>
<dbReference type="Proteomes" id="UP000515317">
    <property type="component" value="Chromosome"/>
</dbReference>
<keyword evidence="1" id="KW-0375">Hydrogen ion transport</keyword>
<dbReference type="InterPro" id="IPR016989">
    <property type="entry name" value="Atp1_alphaprobac"/>
</dbReference>
<dbReference type="GO" id="GO:1902600">
    <property type="term" value="P:proton transmembrane transport"/>
    <property type="evidence" value="ECO:0007669"/>
    <property type="project" value="UniProtKB-KW"/>
</dbReference>
<name>A0A6S6QUK1_9HYPH</name>
<evidence type="ECO:0000313" key="4">
    <source>
        <dbReference type="EMBL" id="BCJ90168.1"/>
    </source>
</evidence>
<accession>A0A6S6QUK1</accession>
<feature type="region of interest" description="Disordered" evidence="2">
    <location>
        <begin position="1"/>
        <end position="23"/>
    </location>
</feature>
<sequence length="120" mass="12567">MSDNDTNGRDSARPGASGGDFSERLRRLDTALKKAQADRADGDEHSPRAGKSVQGMAQALRLASEFAAGVLVGAALGWGIDWLFGISPWGLIVFLLLGFVAGVLNVLRSAGLTKKPGETD</sequence>
<dbReference type="EMBL" id="AP023361">
    <property type="protein sequence ID" value="BCJ90168.1"/>
    <property type="molecule type" value="Genomic_DNA"/>
</dbReference>
<feature type="transmembrane region" description="Helical" evidence="3">
    <location>
        <begin position="86"/>
        <end position="107"/>
    </location>
</feature>
<evidence type="ECO:0000256" key="2">
    <source>
        <dbReference type="SAM" id="MobiDB-lite"/>
    </source>
</evidence>
<feature type="region of interest" description="Disordered" evidence="2">
    <location>
        <begin position="33"/>
        <end position="52"/>
    </location>
</feature>